<reference evidence="3 4" key="1">
    <citation type="submission" date="2015-05" db="EMBL/GenBank/DDBJ databases">
        <authorList>
            <person name="Dickey A."/>
            <person name="Clawson M."/>
            <person name="Bono J."/>
            <person name="Loy J.D."/>
        </authorList>
    </citation>
    <scope>NUCLEOTIDE SEQUENCE [LARGE SCALE GENOMIC DNA]</scope>
    <source>
        <strain evidence="3 4">22581</strain>
    </source>
</reference>
<dbReference type="GO" id="GO:0004803">
    <property type="term" value="F:transposase activity"/>
    <property type="evidence" value="ECO:0007669"/>
    <property type="project" value="InterPro"/>
</dbReference>
<feature type="domain" description="Insertion element IS402-like" evidence="2">
    <location>
        <begin position="7"/>
        <end position="75"/>
    </location>
</feature>
<name>A0AAC8PVT4_9GAMM</name>
<dbReference type="Pfam" id="PF13340">
    <property type="entry name" value="DUF4096"/>
    <property type="match status" value="1"/>
</dbReference>
<gene>
    <name evidence="3" type="ORF">AAX06_04265</name>
</gene>
<proteinExistence type="predicted"/>
<dbReference type="GO" id="GO:0003677">
    <property type="term" value="F:DNA binding"/>
    <property type="evidence" value="ECO:0007669"/>
    <property type="project" value="InterPro"/>
</dbReference>
<feature type="domain" description="Transposase IS4-like" evidence="1">
    <location>
        <begin position="88"/>
        <end position="232"/>
    </location>
</feature>
<sequence length="252" mass="28891">MARTLLIDEQWHNLKIVLLQLGIYNKHNLRLTIEGILFRIRTGIPWEDLPIQFGKPDSIYRAFLRWSKKGKLMKVFEYLSKEADLEWVFIDGSYVKAHQYACNIANKEEQGIGKSVGGNTTKIHLVVDACGNAVDFIITDGQVHDVKVTPTLIDRNDLTNTQILSADKGYDCDTLRKKIGQTGVIANIPKKSNSQSQNHPMDWYMYETRHLVENAFAKCKHFRAVATRYDKLLVCYQSTVALAFICQWIKLL</sequence>
<dbReference type="PANTHER" id="PTHR30007:SF1">
    <property type="entry name" value="BLR1914 PROTEIN"/>
    <property type="match status" value="1"/>
</dbReference>
<dbReference type="AlphaFoldDB" id="A0AAC8PVT4"/>
<protein>
    <submittedName>
        <fullName evidence="3">Transposase</fullName>
    </submittedName>
</protein>
<dbReference type="NCBIfam" id="NF033580">
    <property type="entry name" value="transpos_IS5_3"/>
    <property type="match status" value="1"/>
</dbReference>
<evidence type="ECO:0000259" key="2">
    <source>
        <dbReference type="Pfam" id="PF13340"/>
    </source>
</evidence>
<dbReference type="InterPro" id="IPR002559">
    <property type="entry name" value="Transposase_11"/>
</dbReference>
<accession>A0AAC8PVT4</accession>
<dbReference type="PANTHER" id="PTHR30007">
    <property type="entry name" value="PHP DOMAIN PROTEIN"/>
    <property type="match status" value="1"/>
</dbReference>
<dbReference type="InterPro" id="IPR025161">
    <property type="entry name" value="IS402-like_dom"/>
</dbReference>
<dbReference type="EMBL" id="CP011376">
    <property type="protein sequence ID" value="AKG07509.1"/>
    <property type="molecule type" value="Genomic_DNA"/>
</dbReference>
<evidence type="ECO:0000259" key="1">
    <source>
        <dbReference type="Pfam" id="PF01609"/>
    </source>
</evidence>
<dbReference type="Pfam" id="PF01609">
    <property type="entry name" value="DDE_Tnp_1"/>
    <property type="match status" value="1"/>
</dbReference>
<dbReference type="RefSeq" id="WP_046696816.1">
    <property type="nucleotide sequence ID" value="NZ_CP011376.1"/>
</dbReference>
<dbReference type="Proteomes" id="UP000077465">
    <property type="component" value="Chromosome"/>
</dbReference>
<organism evidence="3 4">
    <name type="scientific">Moraxella bovoculi</name>
    <dbReference type="NCBI Taxonomy" id="386891"/>
    <lineage>
        <taxon>Bacteria</taxon>
        <taxon>Pseudomonadati</taxon>
        <taxon>Pseudomonadota</taxon>
        <taxon>Gammaproteobacteria</taxon>
        <taxon>Moraxellales</taxon>
        <taxon>Moraxellaceae</taxon>
        <taxon>Moraxella</taxon>
    </lineage>
</organism>
<evidence type="ECO:0000313" key="4">
    <source>
        <dbReference type="Proteomes" id="UP000077465"/>
    </source>
</evidence>
<dbReference type="GO" id="GO:0006313">
    <property type="term" value="P:DNA transposition"/>
    <property type="evidence" value="ECO:0007669"/>
    <property type="project" value="InterPro"/>
</dbReference>
<evidence type="ECO:0000313" key="3">
    <source>
        <dbReference type="EMBL" id="AKG07509.1"/>
    </source>
</evidence>